<dbReference type="EMBL" id="JAYKXN010000006">
    <property type="protein sequence ID" value="KAK7278368.1"/>
    <property type="molecule type" value="Genomic_DNA"/>
</dbReference>
<dbReference type="AlphaFoldDB" id="A0AAN9FSP7"/>
<protein>
    <submittedName>
        <fullName evidence="2">Uncharacterized protein</fullName>
    </submittedName>
</protein>
<evidence type="ECO:0000256" key="1">
    <source>
        <dbReference type="ARBA" id="ARBA00007626"/>
    </source>
</evidence>
<gene>
    <name evidence="2" type="ORF">RJT34_23396</name>
</gene>
<accession>A0AAN9FSP7</accession>
<comment type="caution">
    <text evidence="2">The sequence shown here is derived from an EMBL/GenBank/DDBJ whole genome shotgun (WGS) entry which is preliminary data.</text>
</comment>
<evidence type="ECO:0000313" key="2">
    <source>
        <dbReference type="EMBL" id="KAK7278368.1"/>
    </source>
</evidence>
<keyword evidence="3" id="KW-1185">Reference proteome</keyword>
<reference evidence="2 3" key="1">
    <citation type="submission" date="2024-01" db="EMBL/GenBank/DDBJ databases">
        <title>The genomes of 5 underutilized Papilionoideae crops provide insights into root nodulation and disease resistance.</title>
        <authorList>
            <person name="Yuan L."/>
        </authorList>
    </citation>
    <scope>NUCLEOTIDE SEQUENCE [LARGE SCALE GENOMIC DNA]</scope>
    <source>
        <strain evidence="2">LY-2023</strain>
        <tissue evidence="2">Leaf</tissue>
    </source>
</reference>
<dbReference type="PANTHER" id="PTHR46598:SF3">
    <property type="entry name" value="OS07G0495300 PROTEIN"/>
    <property type="match status" value="1"/>
</dbReference>
<dbReference type="Proteomes" id="UP001359559">
    <property type="component" value="Unassembled WGS sequence"/>
</dbReference>
<organism evidence="2 3">
    <name type="scientific">Clitoria ternatea</name>
    <name type="common">Butterfly pea</name>
    <dbReference type="NCBI Taxonomy" id="43366"/>
    <lineage>
        <taxon>Eukaryota</taxon>
        <taxon>Viridiplantae</taxon>
        <taxon>Streptophyta</taxon>
        <taxon>Embryophyta</taxon>
        <taxon>Tracheophyta</taxon>
        <taxon>Spermatophyta</taxon>
        <taxon>Magnoliopsida</taxon>
        <taxon>eudicotyledons</taxon>
        <taxon>Gunneridae</taxon>
        <taxon>Pentapetalae</taxon>
        <taxon>rosids</taxon>
        <taxon>fabids</taxon>
        <taxon>Fabales</taxon>
        <taxon>Fabaceae</taxon>
        <taxon>Papilionoideae</taxon>
        <taxon>50 kb inversion clade</taxon>
        <taxon>NPAAA clade</taxon>
        <taxon>indigoferoid/millettioid clade</taxon>
        <taxon>Phaseoleae</taxon>
        <taxon>Clitoria</taxon>
    </lineage>
</organism>
<proteinExistence type="inferred from homology"/>
<name>A0AAN9FSP7_CLITE</name>
<comment type="similarity">
    <text evidence="1">Belongs to the PPR family. P subfamily.</text>
</comment>
<evidence type="ECO:0000313" key="3">
    <source>
        <dbReference type="Proteomes" id="UP001359559"/>
    </source>
</evidence>
<sequence length="130" mass="15110">MNRLRDETKELNIHIDVVSTTNVRHYHLFYDSLLSLHFKFNDIDAAAKLVMDMTCLHNYCVNKEQRRKLQKPCFIAVGSPLIRAGLKIHVEPELLHKDSVFKMESKEELSFYKGGKLVLSSRVVARFIYG</sequence>
<dbReference type="PANTHER" id="PTHR46598">
    <property type="entry name" value="BNAC05G43320D PROTEIN"/>
    <property type="match status" value="1"/>
</dbReference>